<comment type="caution">
    <text evidence="1">The sequence shown here is derived from an EMBL/GenBank/DDBJ whole genome shotgun (WGS) entry which is preliminary data.</text>
</comment>
<protein>
    <submittedName>
        <fullName evidence="1">Uncharacterized protein</fullName>
    </submittedName>
</protein>
<dbReference type="AlphaFoldDB" id="A0A7D9D6A9"/>
<proteinExistence type="predicted"/>
<dbReference type="OrthoDB" id="5978668at2759"/>
<gene>
    <name evidence="1" type="ORF">PACLA_8A039074</name>
</gene>
<evidence type="ECO:0000313" key="1">
    <source>
        <dbReference type="EMBL" id="CAB3977769.1"/>
    </source>
</evidence>
<dbReference type="EMBL" id="CACRXK020000069">
    <property type="protein sequence ID" value="CAB3977769.1"/>
    <property type="molecule type" value="Genomic_DNA"/>
</dbReference>
<evidence type="ECO:0000313" key="2">
    <source>
        <dbReference type="Proteomes" id="UP001152795"/>
    </source>
</evidence>
<dbReference type="Proteomes" id="UP001152795">
    <property type="component" value="Unassembled WGS sequence"/>
</dbReference>
<accession>A0A7D9D6A9</accession>
<sequence>MEVTLLYVFILWSLISPFHFRSWKRSRIFTLILVVFGITQIAFVVTWHYREPIAKREAFRIRHIKRNINAEASTHSHRKLKIFTEFKGTSDQFSNNLKAGFGGQISIEYSVDEEINFNYAKASFPRKNDFSKLDPKKQAAQKPTGYLRVYSRYWEQMTMNLRALIGLAGQAKIGGRKVLEPGVRDSGFGLHGHSLGIYFDLNHFNNILASSDYATLANRNEYDSACSLANASHVTIHFLYPQKGVDFTKGKMHLNNKEYNDISSKASKKGWTECTALTNFIKESSKSKQFCVDPSKFTKWENLEKDVIKGAKCLTIGTWRGIGGGFRTFFGENEFKIKSRDIQFALKPPLSILKEAKRFQNNAIRGRYIAVQVRGERVVIPHNLNRLRSCLRLLAEVVSTLKELSDITHVLIASDMSNFGSGSWKGSLKGEVYNDNTLKDLHSFLMSSTGGIEYKPAADDVDRGVVALVEMALIARAQHLITIGTGSFQEWIKAKFLEQHRDDDRPSWSLITMCSK</sequence>
<keyword evidence="2" id="KW-1185">Reference proteome</keyword>
<organism evidence="1 2">
    <name type="scientific">Paramuricea clavata</name>
    <name type="common">Red gorgonian</name>
    <name type="synonym">Violescent sea-whip</name>
    <dbReference type="NCBI Taxonomy" id="317549"/>
    <lineage>
        <taxon>Eukaryota</taxon>
        <taxon>Metazoa</taxon>
        <taxon>Cnidaria</taxon>
        <taxon>Anthozoa</taxon>
        <taxon>Octocorallia</taxon>
        <taxon>Malacalcyonacea</taxon>
        <taxon>Plexauridae</taxon>
        <taxon>Paramuricea</taxon>
    </lineage>
</organism>
<reference evidence="1" key="1">
    <citation type="submission" date="2020-04" db="EMBL/GenBank/DDBJ databases">
        <authorList>
            <person name="Alioto T."/>
            <person name="Alioto T."/>
            <person name="Gomez Garrido J."/>
        </authorList>
    </citation>
    <scope>NUCLEOTIDE SEQUENCE</scope>
    <source>
        <strain evidence="1">A484AB</strain>
    </source>
</reference>
<name>A0A7D9D6A9_PARCT</name>
<dbReference type="Gene3D" id="3.40.50.11350">
    <property type="match status" value="1"/>
</dbReference>